<dbReference type="InterPro" id="IPR045095">
    <property type="entry name" value="ACDP"/>
</dbReference>
<keyword evidence="1" id="KW-0677">Repeat</keyword>
<comment type="caution">
    <text evidence="5">The sequence shown here is derived from an EMBL/GenBank/DDBJ whole genome shotgun (WGS) entry which is preliminary data.</text>
</comment>
<sequence length="415" mass="47410">MSKGLEEFVALTILHWSNGTRHYFDDKGLAYERVPIPLLAHSEGGGGIIKSVPLEEWILWGLLSTFCVLFAGLTSGLNLSLLALNPLKIKFLEQSGDERQKKVNSVLIVMVYLRTTVAERIKPLVKNRHLMLVTLLVCNAASLESLPIFLDKLVSSWLAIVVSVVIVLFFGEIFPQAWLASDPLKAGYYFGWLVQVLEVITFPITYPLAWLLDKIIKHEHSIVFTHEEMATLFDVIAADKEYAETRQQFDRNELLLLEGALRLRKLTVEKEMVKWDDVKTFPYGLVLDEDGMASIWESGFSRVPVYKEHEMDIIGICLVKVISYSLSFFPLNFCVIFGLEQNIILLIHKKRICCWKKIQMTHFALITRDVDVVNECLDKGLTIPRSVRFLGAITLEDITEELIQEEIEDEYSKEK</sequence>
<evidence type="ECO:0000256" key="2">
    <source>
        <dbReference type="PROSITE-ProRule" id="PRU01193"/>
    </source>
</evidence>
<dbReference type="OrthoDB" id="5353557at2759"/>
<protein>
    <recommendedName>
        <fullName evidence="4">CNNM transmembrane domain-containing protein</fullName>
    </recommendedName>
</protein>
<evidence type="ECO:0000259" key="4">
    <source>
        <dbReference type="PROSITE" id="PS51846"/>
    </source>
</evidence>
<dbReference type="GO" id="GO:0016020">
    <property type="term" value="C:membrane"/>
    <property type="evidence" value="ECO:0007669"/>
    <property type="project" value="UniProtKB-UniRule"/>
</dbReference>
<keyword evidence="2 3" id="KW-1133">Transmembrane helix</keyword>
<dbReference type="PANTHER" id="PTHR12064">
    <property type="entry name" value="METAL TRANSPORTER CNNM"/>
    <property type="match status" value="1"/>
</dbReference>
<dbReference type="GO" id="GO:0010960">
    <property type="term" value="P:magnesium ion homeostasis"/>
    <property type="evidence" value="ECO:0007669"/>
    <property type="project" value="InterPro"/>
</dbReference>
<keyword evidence="2 3" id="KW-0472">Membrane</keyword>
<dbReference type="InterPro" id="IPR046342">
    <property type="entry name" value="CBS_dom_sf"/>
</dbReference>
<keyword evidence="6" id="KW-1185">Reference proteome</keyword>
<keyword evidence="2 3" id="KW-0812">Transmembrane</keyword>
<evidence type="ECO:0000313" key="5">
    <source>
        <dbReference type="EMBL" id="ETO36513.1"/>
    </source>
</evidence>
<gene>
    <name evidence="5" type="ORF">RFI_00546</name>
</gene>
<dbReference type="InterPro" id="IPR002550">
    <property type="entry name" value="CNNM"/>
</dbReference>
<dbReference type="GO" id="GO:0030026">
    <property type="term" value="P:intracellular manganese ion homeostasis"/>
    <property type="evidence" value="ECO:0007669"/>
    <property type="project" value="TreeGrafter"/>
</dbReference>
<reference evidence="5 6" key="1">
    <citation type="journal article" date="2013" name="Curr. Biol.">
        <title>The Genome of the Foraminiferan Reticulomyxa filosa.</title>
        <authorList>
            <person name="Glockner G."/>
            <person name="Hulsmann N."/>
            <person name="Schleicher M."/>
            <person name="Noegel A.A."/>
            <person name="Eichinger L."/>
            <person name="Gallinger C."/>
            <person name="Pawlowski J."/>
            <person name="Sierra R."/>
            <person name="Euteneuer U."/>
            <person name="Pillet L."/>
            <person name="Moustafa A."/>
            <person name="Platzer M."/>
            <person name="Groth M."/>
            <person name="Szafranski K."/>
            <person name="Schliwa M."/>
        </authorList>
    </citation>
    <scope>NUCLEOTIDE SEQUENCE [LARGE SCALE GENOMIC DNA]</scope>
</reference>
<feature type="transmembrane region" description="Helical" evidence="3">
    <location>
        <begin position="57"/>
        <end position="84"/>
    </location>
</feature>
<dbReference type="GO" id="GO:0005737">
    <property type="term" value="C:cytoplasm"/>
    <property type="evidence" value="ECO:0007669"/>
    <property type="project" value="TreeGrafter"/>
</dbReference>
<dbReference type="AlphaFoldDB" id="X6PEI0"/>
<feature type="transmembrane region" description="Helical" evidence="3">
    <location>
        <begin position="156"/>
        <end position="174"/>
    </location>
</feature>
<dbReference type="PROSITE" id="PS51846">
    <property type="entry name" value="CNNM"/>
    <property type="match status" value="1"/>
</dbReference>
<dbReference type="Pfam" id="PF01595">
    <property type="entry name" value="CNNM"/>
    <property type="match status" value="1"/>
</dbReference>
<dbReference type="Proteomes" id="UP000023152">
    <property type="component" value="Unassembled WGS sequence"/>
</dbReference>
<evidence type="ECO:0000256" key="3">
    <source>
        <dbReference type="SAM" id="Phobius"/>
    </source>
</evidence>
<feature type="transmembrane region" description="Helical" evidence="3">
    <location>
        <begin position="313"/>
        <end position="339"/>
    </location>
</feature>
<feature type="transmembrane region" description="Helical" evidence="3">
    <location>
        <begin position="186"/>
        <end position="206"/>
    </location>
</feature>
<accession>X6PEI0</accession>
<feature type="domain" description="CNNM transmembrane" evidence="4">
    <location>
        <begin position="53"/>
        <end position="248"/>
    </location>
</feature>
<organism evidence="5 6">
    <name type="scientific">Reticulomyxa filosa</name>
    <dbReference type="NCBI Taxonomy" id="46433"/>
    <lineage>
        <taxon>Eukaryota</taxon>
        <taxon>Sar</taxon>
        <taxon>Rhizaria</taxon>
        <taxon>Retaria</taxon>
        <taxon>Foraminifera</taxon>
        <taxon>Monothalamids</taxon>
        <taxon>Reticulomyxidae</taxon>
        <taxon>Reticulomyxa</taxon>
    </lineage>
</organism>
<evidence type="ECO:0000313" key="6">
    <source>
        <dbReference type="Proteomes" id="UP000023152"/>
    </source>
</evidence>
<dbReference type="Gene3D" id="3.10.580.10">
    <property type="entry name" value="CBS-domain"/>
    <property type="match status" value="1"/>
</dbReference>
<evidence type="ECO:0000256" key="1">
    <source>
        <dbReference type="ARBA" id="ARBA00022737"/>
    </source>
</evidence>
<dbReference type="EMBL" id="ASPP01000591">
    <property type="protein sequence ID" value="ETO36513.1"/>
    <property type="molecule type" value="Genomic_DNA"/>
</dbReference>
<dbReference type="PANTHER" id="PTHR12064:SF97">
    <property type="entry name" value="METAL TRANSPORTER CNNM-5"/>
    <property type="match status" value="1"/>
</dbReference>
<proteinExistence type="predicted"/>
<name>X6PEI0_RETFI</name>